<reference evidence="2" key="1">
    <citation type="submission" date="2020-11" db="EMBL/GenBank/DDBJ databases">
        <authorList>
            <person name="Tran Van P."/>
        </authorList>
    </citation>
    <scope>NUCLEOTIDE SEQUENCE</scope>
</reference>
<dbReference type="Proteomes" id="UP000677054">
    <property type="component" value="Unassembled WGS sequence"/>
</dbReference>
<accession>A0A7R9FTY5</accession>
<sequence length="125" mass="13254">MKGDEGGSVGGGSLRSASSLSSGAGSVVLVKDRALKATAGTITTATLVPTASEDRTGPSEENNFAILRRQQQQQHQQQPHQGEAESSRNSLLQMPRPLPMPEYGGFFAPMSEFLPESSQPITAFH</sequence>
<dbReference type="EMBL" id="CAJPEV010017919">
    <property type="protein sequence ID" value="CAG0907580.1"/>
    <property type="molecule type" value="Genomic_DNA"/>
</dbReference>
<evidence type="ECO:0000313" key="2">
    <source>
        <dbReference type="EMBL" id="CAD7255124.1"/>
    </source>
</evidence>
<organism evidence="2">
    <name type="scientific">Darwinula stevensoni</name>
    <dbReference type="NCBI Taxonomy" id="69355"/>
    <lineage>
        <taxon>Eukaryota</taxon>
        <taxon>Metazoa</taxon>
        <taxon>Ecdysozoa</taxon>
        <taxon>Arthropoda</taxon>
        <taxon>Crustacea</taxon>
        <taxon>Oligostraca</taxon>
        <taxon>Ostracoda</taxon>
        <taxon>Podocopa</taxon>
        <taxon>Podocopida</taxon>
        <taxon>Darwinulocopina</taxon>
        <taxon>Darwinuloidea</taxon>
        <taxon>Darwinulidae</taxon>
        <taxon>Darwinula</taxon>
    </lineage>
</organism>
<feature type="compositionally biased region" description="Low complexity" evidence="1">
    <location>
        <begin position="14"/>
        <end position="23"/>
    </location>
</feature>
<feature type="region of interest" description="Disordered" evidence="1">
    <location>
        <begin position="48"/>
        <end position="100"/>
    </location>
</feature>
<dbReference type="EMBL" id="LR917437">
    <property type="protein sequence ID" value="CAD7255124.1"/>
    <property type="molecule type" value="Genomic_DNA"/>
</dbReference>
<gene>
    <name evidence="2" type="ORF">DSTB1V02_LOCUS14869</name>
</gene>
<dbReference type="AlphaFoldDB" id="A0A7R9FTY5"/>
<feature type="compositionally biased region" description="Gly residues" evidence="1">
    <location>
        <begin position="1"/>
        <end position="13"/>
    </location>
</feature>
<feature type="compositionally biased region" description="Low complexity" evidence="1">
    <location>
        <begin position="70"/>
        <end position="81"/>
    </location>
</feature>
<protein>
    <submittedName>
        <fullName evidence="2">Uncharacterized protein</fullName>
    </submittedName>
</protein>
<keyword evidence="3" id="KW-1185">Reference proteome</keyword>
<feature type="non-terminal residue" evidence="2">
    <location>
        <position position="1"/>
    </location>
</feature>
<evidence type="ECO:0000313" key="3">
    <source>
        <dbReference type="Proteomes" id="UP000677054"/>
    </source>
</evidence>
<name>A0A7R9FTY5_9CRUS</name>
<evidence type="ECO:0000256" key="1">
    <source>
        <dbReference type="SAM" id="MobiDB-lite"/>
    </source>
</evidence>
<feature type="region of interest" description="Disordered" evidence="1">
    <location>
        <begin position="1"/>
        <end position="23"/>
    </location>
</feature>
<proteinExistence type="predicted"/>
<dbReference type="OrthoDB" id="6287725at2759"/>